<organism evidence="2">
    <name type="scientific">Salix viminalis</name>
    <name type="common">Common osier</name>
    <name type="synonym">Basket willow</name>
    <dbReference type="NCBI Taxonomy" id="40686"/>
    <lineage>
        <taxon>Eukaryota</taxon>
        <taxon>Viridiplantae</taxon>
        <taxon>Streptophyta</taxon>
        <taxon>Embryophyta</taxon>
        <taxon>Tracheophyta</taxon>
        <taxon>Spermatophyta</taxon>
        <taxon>Magnoliopsida</taxon>
        <taxon>eudicotyledons</taxon>
        <taxon>Gunneridae</taxon>
        <taxon>Pentapetalae</taxon>
        <taxon>rosids</taxon>
        <taxon>fabids</taxon>
        <taxon>Malpighiales</taxon>
        <taxon>Salicaceae</taxon>
        <taxon>Saliceae</taxon>
        <taxon>Salix</taxon>
    </lineage>
</organism>
<dbReference type="AlphaFoldDB" id="A0A6N2MNY3"/>
<protein>
    <submittedName>
        <fullName evidence="2">Uncharacterized protein</fullName>
    </submittedName>
</protein>
<accession>A0A6N2MNY3</accession>
<evidence type="ECO:0000256" key="1">
    <source>
        <dbReference type="SAM" id="SignalP"/>
    </source>
</evidence>
<reference evidence="2" key="1">
    <citation type="submission" date="2019-03" db="EMBL/GenBank/DDBJ databases">
        <authorList>
            <person name="Mank J."/>
            <person name="Almeida P."/>
        </authorList>
    </citation>
    <scope>NUCLEOTIDE SEQUENCE</scope>
    <source>
        <strain evidence="2">78183</strain>
    </source>
</reference>
<evidence type="ECO:0000313" key="2">
    <source>
        <dbReference type="EMBL" id="VFU55338.1"/>
    </source>
</evidence>
<feature type="signal peptide" evidence="1">
    <location>
        <begin position="1"/>
        <end position="20"/>
    </location>
</feature>
<name>A0A6N2MNY3_SALVM</name>
<dbReference type="EMBL" id="CAADRP010001885">
    <property type="protein sequence ID" value="VFU55338.1"/>
    <property type="molecule type" value="Genomic_DNA"/>
</dbReference>
<keyword evidence="1" id="KW-0732">Signal</keyword>
<gene>
    <name evidence="2" type="ORF">SVIM_LOCUS393046</name>
</gene>
<feature type="chain" id="PRO_5026974650" evidence="1">
    <location>
        <begin position="21"/>
        <end position="93"/>
    </location>
</feature>
<sequence length="93" mass="10235">MVRIGGILVCMLVVAMDVAAGFLGIQAEIAQNKALNNARPRVLIQVKHLRLWIFECREPSEDAFKLGLAAAGILVLAHTTMIDEVPADRQQRK</sequence>
<proteinExistence type="predicted"/>